<sequence length="39" mass="4513">MEMFSGDKTYHYHALSHHNKGKPTKIQLNGTKIMVVEIK</sequence>
<evidence type="ECO:0000313" key="1">
    <source>
        <dbReference type="EMBL" id="RAP72650.1"/>
    </source>
</evidence>
<reference evidence="1" key="1">
    <citation type="submission" date="2018-04" db="EMBL/GenBank/DDBJ databases">
        <title>Genomes of the Obligate Erwinia dacicola and Facultative Enterobacter sp. OLF Endosymbionts of the Olive Fruit fly, Bactrocera oleae.</title>
        <authorList>
            <person name="Estes A.M."/>
            <person name="Hearn D.J."/>
            <person name="Agarwal S."/>
            <person name="Pierson E.A."/>
            <person name="Dunning-Hotopp J.C."/>
        </authorList>
    </citation>
    <scope>NUCLEOTIDE SEQUENCE [LARGE SCALE GENOMIC DNA]</scope>
    <source>
        <strain evidence="1">Oroville</strain>
    </source>
</reference>
<dbReference type="Proteomes" id="UP000244334">
    <property type="component" value="Unassembled WGS sequence"/>
</dbReference>
<keyword evidence="2" id="KW-1185">Reference proteome</keyword>
<dbReference type="EMBL" id="LJAM02000020">
    <property type="protein sequence ID" value="RAP72650.1"/>
    <property type="molecule type" value="Genomic_DNA"/>
</dbReference>
<comment type="caution">
    <text evidence="1">The sequence shown here is derived from an EMBL/GenBank/DDBJ whole genome shotgun (WGS) entry which is preliminary data.</text>
</comment>
<protein>
    <submittedName>
        <fullName evidence="1">Uncharacterized protein</fullName>
    </submittedName>
</protein>
<dbReference type="AlphaFoldDB" id="A0A328TQW6"/>
<accession>A0A328TQW6</accession>
<proteinExistence type="predicted"/>
<gene>
    <name evidence="1" type="ORF">ACZ87_00525</name>
</gene>
<evidence type="ECO:0000313" key="2">
    <source>
        <dbReference type="Proteomes" id="UP000244334"/>
    </source>
</evidence>
<name>A0A328TQW6_9GAMM</name>
<organism evidence="1 2">
    <name type="scientific">Candidatus Erwinia dacicola</name>
    <dbReference type="NCBI Taxonomy" id="252393"/>
    <lineage>
        <taxon>Bacteria</taxon>
        <taxon>Pseudomonadati</taxon>
        <taxon>Pseudomonadota</taxon>
        <taxon>Gammaproteobacteria</taxon>
        <taxon>Enterobacterales</taxon>
        <taxon>Erwiniaceae</taxon>
        <taxon>Erwinia</taxon>
    </lineage>
</organism>